<evidence type="ECO:0000256" key="3">
    <source>
        <dbReference type="ARBA" id="ARBA00022991"/>
    </source>
</evidence>
<evidence type="ECO:0000256" key="4">
    <source>
        <dbReference type="SAM" id="MobiDB-lite"/>
    </source>
</evidence>
<evidence type="ECO:0000259" key="6">
    <source>
        <dbReference type="PROSITE" id="PS50132"/>
    </source>
</evidence>
<reference evidence="7" key="1">
    <citation type="journal article" date="2020" name="Stud. Mycol.">
        <title>101 Dothideomycetes genomes: a test case for predicting lifestyles and emergence of pathogens.</title>
        <authorList>
            <person name="Haridas S."/>
            <person name="Albert R."/>
            <person name="Binder M."/>
            <person name="Bloem J."/>
            <person name="Labutti K."/>
            <person name="Salamov A."/>
            <person name="Andreopoulos B."/>
            <person name="Baker S."/>
            <person name="Barry K."/>
            <person name="Bills G."/>
            <person name="Bluhm B."/>
            <person name="Cannon C."/>
            <person name="Castanera R."/>
            <person name="Culley D."/>
            <person name="Daum C."/>
            <person name="Ezra D."/>
            <person name="Gonzalez J."/>
            <person name="Henrissat B."/>
            <person name="Kuo A."/>
            <person name="Liang C."/>
            <person name="Lipzen A."/>
            <person name="Lutzoni F."/>
            <person name="Magnuson J."/>
            <person name="Mondo S."/>
            <person name="Nolan M."/>
            <person name="Ohm R."/>
            <person name="Pangilinan J."/>
            <person name="Park H.-J."/>
            <person name="Ramirez L."/>
            <person name="Alfaro M."/>
            <person name="Sun H."/>
            <person name="Tritt A."/>
            <person name="Yoshinaga Y."/>
            <person name="Zwiers L.-H."/>
            <person name="Turgeon B."/>
            <person name="Goodwin S."/>
            <person name="Spatafora J."/>
            <person name="Crous P."/>
            <person name="Grigoriev I."/>
        </authorList>
    </citation>
    <scope>NUCLEOTIDE SEQUENCE</scope>
    <source>
        <strain evidence="7">CBS 116005</strain>
    </source>
</reference>
<evidence type="ECO:0008006" key="9">
    <source>
        <dbReference type="Google" id="ProtNLM"/>
    </source>
</evidence>
<keyword evidence="1" id="KW-0285">Flavoprotein</keyword>
<dbReference type="AlphaFoldDB" id="A0A6G1LCI6"/>
<dbReference type="SUPFAM" id="SSF55785">
    <property type="entry name" value="PYP-like sensor domain (PAS domain)"/>
    <property type="match status" value="1"/>
</dbReference>
<feature type="compositionally biased region" description="Polar residues" evidence="4">
    <location>
        <begin position="1"/>
        <end position="12"/>
    </location>
</feature>
<dbReference type="SUPFAM" id="SSF48097">
    <property type="entry name" value="Regulator of G-protein signaling, RGS"/>
    <property type="match status" value="1"/>
</dbReference>
<dbReference type="InterPro" id="IPR036305">
    <property type="entry name" value="RGS_sf"/>
</dbReference>
<dbReference type="GO" id="GO:0005634">
    <property type="term" value="C:nucleus"/>
    <property type="evidence" value="ECO:0007669"/>
    <property type="project" value="TreeGrafter"/>
</dbReference>
<protein>
    <recommendedName>
        <fullName evidence="9">PAC domain-containing protein</fullName>
    </recommendedName>
</protein>
<dbReference type="Proteomes" id="UP000799436">
    <property type="component" value="Unassembled WGS sequence"/>
</dbReference>
<sequence>MPPVSTVKSEVQNDGPPRHGPARPSNVAGPLGSGDHLISTRLPEFFHRTTFRQAMQVPIIVHQMHKFAQATQCSENLEFLQRLEQHRSLVEAVAKSMQHLDNDFLASNAKFALNLEKQTLSKSHSDIVYGFETTLPALGSMFEEAEAGIEELVFTDTFPKFARHQMSASASKALGGNRTEYAGLGDCFILTDPSKEDNPIAYASDGFLQVTGYSRTEVINHNCRFLRSQRIDMDSVARIRKAIAQREECVELLLNEKKGGQPFWNLLYIAPLFDENGRLIFFLGGQVDCSVAAHSLSDVLRILAQPTDMRDRLSTVSHTAQQAQHAQKFKPCRTMRESLRKSSKPSIRAEPPGAESSLLARLDNTPLEKHLATAYLTYSKFVILHHSSYDIAFASSGVVDALYPIKAKTVTGVRAIGMDIFKFLDSYSSASVNSDFKSAVKGSLKAGRAISLELKLCAEPHGVFEVFKLHWTPLKDEAGAVAWIVLTLGSGIRN</sequence>
<dbReference type="InterPro" id="IPR016137">
    <property type="entry name" value="RGS"/>
</dbReference>
<feature type="domain" description="RGS" evidence="6">
    <location>
        <begin position="50"/>
        <end position="163"/>
    </location>
</feature>
<dbReference type="InterPro" id="IPR044926">
    <property type="entry name" value="RGS_subdomain_2"/>
</dbReference>
<dbReference type="InterPro" id="IPR000014">
    <property type="entry name" value="PAS"/>
</dbReference>
<dbReference type="OrthoDB" id="447251at2759"/>
<dbReference type="Gene3D" id="1.10.167.10">
    <property type="entry name" value="Regulator of G-protein Signalling 4, domain 2"/>
    <property type="match status" value="1"/>
</dbReference>
<feature type="domain" description="PAC" evidence="5">
    <location>
        <begin position="248"/>
        <end position="301"/>
    </location>
</feature>
<keyword evidence="8" id="KW-1185">Reference proteome</keyword>
<gene>
    <name evidence="7" type="ORF">EJ03DRAFT_335544</name>
</gene>
<dbReference type="Pfam" id="PF13426">
    <property type="entry name" value="PAS_9"/>
    <property type="match status" value="1"/>
</dbReference>
<evidence type="ECO:0000313" key="8">
    <source>
        <dbReference type="Proteomes" id="UP000799436"/>
    </source>
</evidence>
<evidence type="ECO:0000259" key="5">
    <source>
        <dbReference type="PROSITE" id="PS50113"/>
    </source>
</evidence>
<accession>A0A6G1LCI6</accession>
<evidence type="ECO:0000256" key="1">
    <source>
        <dbReference type="ARBA" id="ARBA00022630"/>
    </source>
</evidence>
<proteinExistence type="predicted"/>
<dbReference type="Gene3D" id="3.30.450.20">
    <property type="entry name" value="PAS domain"/>
    <property type="match status" value="1"/>
</dbReference>
<evidence type="ECO:0000313" key="7">
    <source>
        <dbReference type="EMBL" id="KAF2770340.1"/>
    </source>
</evidence>
<dbReference type="NCBIfam" id="TIGR00229">
    <property type="entry name" value="sensory_box"/>
    <property type="match status" value="1"/>
</dbReference>
<organism evidence="7 8">
    <name type="scientific">Teratosphaeria nubilosa</name>
    <dbReference type="NCBI Taxonomy" id="161662"/>
    <lineage>
        <taxon>Eukaryota</taxon>
        <taxon>Fungi</taxon>
        <taxon>Dikarya</taxon>
        <taxon>Ascomycota</taxon>
        <taxon>Pezizomycotina</taxon>
        <taxon>Dothideomycetes</taxon>
        <taxon>Dothideomycetidae</taxon>
        <taxon>Mycosphaerellales</taxon>
        <taxon>Teratosphaeriaceae</taxon>
        <taxon>Teratosphaeria</taxon>
    </lineage>
</organism>
<dbReference type="CDD" id="cd00130">
    <property type="entry name" value="PAS"/>
    <property type="match status" value="1"/>
</dbReference>
<dbReference type="InterPro" id="IPR035965">
    <property type="entry name" value="PAS-like_dom_sf"/>
</dbReference>
<keyword evidence="2" id="KW-0288">FMN</keyword>
<dbReference type="InterPro" id="IPR000700">
    <property type="entry name" value="PAS-assoc_C"/>
</dbReference>
<name>A0A6G1LCI6_9PEZI</name>
<dbReference type="PROSITE" id="PS50113">
    <property type="entry name" value="PAC"/>
    <property type="match status" value="1"/>
</dbReference>
<feature type="region of interest" description="Disordered" evidence="4">
    <location>
        <begin position="1"/>
        <end position="34"/>
    </location>
</feature>
<evidence type="ECO:0000256" key="2">
    <source>
        <dbReference type="ARBA" id="ARBA00022643"/>
    </source>
</evidence>
<dbReference type="PANTHER" id="PTHR47429:SF2">
    <property type="entry name" value="PROTEIN TWIN LOV 1"/>
    <property type="match status" value="1"/>
</dbReference>
<dbReference type="PANTHER" id="PTHR47429">
    <property type="entry name" value="PROTEIN TWIN LOV 1"/>
    <property type="match status" value="1"/>
</dbReference>
<dbReference type="EMBL" id="ML995826">
    <property type="protein sequence ID" value="KAF2770340.1"/>
    <property type="molecule type" value="Genomic_DNA"/>
</dbReference>
<dbReference type="PROSITE" id="PS50132">
    <property type="entry name" value="RGS"/>
    <property type="match status" value="1"/>
</dbReference>
<dbReference type="Pfam" id="PF00615">
    <property type="entry name" value="RGS"/>
    <property type="match status" value="1"/>
</dbReference>
<keyword evidence="3" id="KW-0157">Chromophore</keyword>